<dbReference type="AlphaFoldDB" id="A0A5J4X9T2"/>
<sequence length="297" mass="32849">MQRNHDQQQMDALLLLKANVADIVFNNTKTEDVALLLLKAVKSEQIDSYSKTEDDSLLLLKADMSDTYSKYEDDALILQKANVADITGSFSKTEDGVILLLKANVADLTNYVDLTTAQSISVQKQFGTISDQTISKLSKNDASIFLDGGGIMLVSSLVTQLQLQEVRDIETGKSKGYLFQIYGELNDQMAIQDNVAKLVIGYNLYIVDKEVTDYQWDGTDLKVLETELTDMNIVITTHGAATGGDNAKIGLSIDRNTLTSAKNTIFVTTRFDQSITRMNTFTSAIISNDIQYSQYDS</sequence>
<evidence type="ECO:0000313" key="2">
    <source>
        <dbReference type="Proteomes" id="UP000324800"/>
    </source>
</evidence>
<gene>
    <name evidence="1" type="ORF">EZS28_000615</name>
</gene>
<organism evidence="1 2">
    <name type="scientific">Streblomastix strix</name>
    <dbReference type="NCBI Taxonomy" id="222440"/>
    <lineage>
        <taxon>Eukaryota</taxon>
        <taxon>Metamonada</taxon>
        <taxon>Preaxostyla</taxon>
        <taxon>Oxymonadida</taxon>
        <taxon>Streblomastigidae</taxon>
        <taxon>Streblomastix</taxon>
    </lineage>
</organism>
<proteinExistence type="predicted"/>
<name>A0A5J4X9T2_9EUKA</name>
<dbReference type="Proteomes" id="UP000324800">
    <property type="component" value="Unassembled WGS sequence"/>
</dbReference>
<reference evidence="1 2" key="1">
    <citation type="submission" date="2019-03" db="EMBL/GenBank/DDBJ databases">
        <title>Single cell metagenomics reveals metabolic interactions within the superorganism composed of flagellate Streblomastix strix and complex community of Bacteroidetes bacteria on its surface.</title>
        <authorList>
            <person name="Treitli S.C."/>
            <person name="Kolisko M."/>
            <person name="Husnik F."/>
            <person name="Keeling P."/>
            <person name="Hampl V."/>
        </authorList>
    </citation>
    <scope>NUCLEOTIDE SEQUENCE [LARGE SCALE GENOMIC DNA]</scope>
    <source>
        <strain evidence="1">ST1C</strain>
    </source>
</reference>
<evidence type="ECO:0000313" key="1">
    <source>
        <dbReference type="EMBL" id="KAA6403850.1"/>
    </source>
</evidence>
<protein>
    <submittedName>
        <fullName evidence="1">Uncharacterized protein</fullName>
    </submittedName>
</protein>
<dbReference type="EMBL" id="SNRW01000053">
    <property type="protein sequence ID" value="KAA6403850.1"/>
    <property type="molecule type" value="Genomic_DNA"/>
</dbReference>
<comment type="caution">
    <text evidence="1">The sequence shown here is derived from an EMBL/GenBank/DDBJ whole genome shotgun (WGS) entry which is preliminary data.</text>
</comment>
<accession>A0A5J4X9T2</accession>